<organism evidence="4 5">
    <name type="scientific">Levilactobacillus fujinensis</name>
    <dbReference type="NCBI Taxonomy" id="2486024"/>
    <lineage>
        <taxon>Bacteria</taxon>
        <taxon>Bacillati</taxon>
        <taxon>Bacillota</taxon>
        <taxon>Bacilli</taxon>
        <taxon>Lactobacillales</taxon>
        <taxon>Lactobacillaceae</taxon>
        <taxon>Levilactobacillus</taxon>
    </lineage>
</organism>
<proteinExistence type="predicted"/>
<sequence length="139" mass="15643">MISIEPAVVSRVEPMISEIFDQQFQATGLAQPRKAAGFIAFGVYDKGQLVGGLIARHRYDHLKITELAVKPAYQGQRLGTQLIQTAEAFGRQHHVVTITLGTRSYQAADFYRKCGYQVYGEIVDLPMRGVTTYYFVKRL</sequence>
<evidence type="ECO:0000313" key="4">
    <source>
        <dbReference type="EMBL" id="MFC6260885.1"/>
    </source>
</evidence>
<dbReference type="Gene3D" id="3.40.630.30">
    <property type="match status" value="1"/>
</dbReference>
<feature type="domain" description="N-acetyltransferase" evidence="3">
    <location>
        <begin position="1"/>
        <end position="139"/>
    </location>
</feature>
<dbReference type="PANTHER" id="PTHR43877">
    <property type="entry name" value="AMINOALKYLPHOSPHONATE N-ACETYLTRANSFERASE-RELATED-RELATED"/>
    <property type="match status" value="1"/>
</dbReference>
<dbReference type="EC" id="2.3.1.-" evidence="4"/>
<dbReference type="EMBL" id="JBHSSI010000047">
    <property type="protein sequence ID" value="MFC6260885.1"/>
    <property type="molecule type" value="Genomic_DNA"/>
</dbReference>
<comment type="caution">
    <text evidence="4">The sequence shown here is derived from an EMBL/GenBank/DDBJ whole genome shotgun (WGS) entry which is preliminary data.</text>
</comment>
<dbReference type="SUPFAM" id="SSF55729">
    <property type="entry name" value="Acyl-CoA N-acyltransferases (Nat)"/>
    <property type="match status" value="1"/>
</dbReference>
<keyword evidence="5" id="KW-1185">Reference proteome</keyword>
<dbReference type="InterPro" id="IPR050832">
    <property type="entry name" value="Bact_Acetyltransf"/>
</dbReference>
<dbReference type="RefSeq" id="WP_125687290.1">
    <property type="nucleotide sequence ID" value="NZ_JBHSSI010000047.1"/>
</dbReference>
<dbReference type="PROSITE" id="PS51186">
    <property type="entry name" value="GNAT"/>
    <property type="match status" value="1"/>
</dbReference>
<reference evidence="5" key="1">
    <citation type="journal article" date="2019" name="Int. J. Syst. Evol. Microbiol.">
        <title>The Global Catalogue of Microorganisms (GCM) 10K type strain sequencing project: providing services to taxonomists for standard genome sequencing and annotation.</title>
        <authorList>
            <consortium name="The Broad Institute Genomics Platform"/>
            <consortium name="The Broad Institute Genome Sequencing Center for Infectious Disease"/>
            <person name="Wu L."/>
            <person name="Ma J."/>
        </authorList>
    </citation>
    <scope>NUCLEOTIDE SEQUENCE [LARGE SCALE GENOMIC DNA]</scope>
    <source>
        <strain evidence="5">CCM 8908</strain>
    </source>
</reference>
<evidence type="ECO:0000313" key="5">
    <source>
        <dbReference type="Proteomes" id="UP001596283"/>
    </source>
</evidence>
<keyword evidence="2 4" id="KW-0012">Acyltransferase</keyword>
<evidence type="ECO:0000256" key="2">
    <source>
        <dbReference type="ARBA" id="ARBA00023315"/>
    </source>
</evidence>
<dbReference type="InterPro" id="IPR000182">
    <property type="entry name" value="GNAT_dom"/>
</dbReference>
<dbReference type="GO" id="GO:0016746">
    <property type="term" value="F:acyltransferase activity"/>
    <property type="evidence" value="ECO:0007669"/>
    <property type="project" value="UniProtKB-KW"/>
</dbReference>
<name>A0ABW1TGU3_9LACO</name>
<dbReference type="InterPro" id="IPR016181">
    <property type="entry name" value="Acyl_CoA_acyltransferase"/>
</dbReference>
<evidence type="ECO:0000259" key="3">
    <source>
        <dbReference type="PROSITE" id="PS51186"/>
    </source>
</evidence>
<gene>
    <name evidence="4" type="ORF">ACFP1C_08045</name>
</gene>
<evidence type="ECO:0000256" key="1">
    <source>
        <dbReference type="ARBA" id="ARBA00022679"/>
    </source>
</evidence>
<dbReference type="Pfam" id="PF00583">
    <property type="entry name" value="Acetyltransf_1"/>
    <property type="match status" value="1"/>
</dbReference>
<dbReference type="CDD" id="cd04301">
    <property type="entry name" value="NAT_SF"/>
    <property type="match status" value="1"/>
</dbReference>
<accession>A0ABW1TGU3</accession>
<protein>
    <submittedName>
        <fullName evidence="4">GNAT family N-acetyltransferase</fullName>
        <ecNumber evidence="4">2.3.1.-</ecNumber>
    </submittedName>
</protein>
<dbReference type="Proteomes" id="UP001596283">
    <property type="component" value="Unassembled WGS sequence"/>
</dbReference>
<keyword evidence="1 4" id="KW-0808">Transferase</keyword>